<sequence>MISMIESGESKAAPEGANHDEISPAVGLPSRKNEPDRDFPPATIIKGNDFGQSHLNGYGLLPESRVDAINRAFISYSEA</sequence>
<comment type="caution">
    <text evidence="2">The sequence shown here is derived from an EMBL/GenBank/DDBJ whole genome shotgun (WGS) entry which is preliminary data.</text>
</comment>
<dbReference type="RefSeq" id="WP_273271324.1">
    <property type="nucleotide sequence ID" value="NZ_DAITXA010000088.1"/>
</dbReference>
<proteinExistence type="predicted"/>
<organism evidence="2 3">
    <name type="scientific">Methanothrix soehngenii</name>
    <name type="common">Methanosaeta concilii</name>
    <dbReference type="NCBI Taxonomy" id="2223"/>
    <lineage>
        <taxon>Archaea</taxon>
        <taxon>Methanobacteriati</taxon>
        <taxon>Methanobacteriota</taxon>
        <taxon>Stenosarchaea group</taxon>
        <taxon>Methanomicrobia</taxon>
        <taxon>Methanotrichales</taxon>
        <taxon>Methanotrichaceae</taxon>
        <taxon>Methanothrix</taxon>
    </lineage>
</organism>
<dbReference type="AlphaFoldDB" id="A0A7K4AFX8"/>
<reference evidence="2 3" key="1">
    <citation type="journal article" date="2020" name="Biotechnol. Biofuels">
        <title>New insights from the biogas microbiome by comprehensive genome-resolved metagenomics of nearly 1600 species originating from multiple anaerobic digesters.</title>
        <authorList>
            <person name="Campanaro S."/>
            <person name="Treu L."/>
            <person name="Rodriguez-R L.M."/>
            <person name="Kovalovszki A."/>
            <person name="Ziels R.M."/>
            <person name="Maus I."/>
            <person name="Zhu X."/>
            <person name="Kougias P.G."/>
            <person name="Basile A."/>
            <person name="Luo G."/>
            <person name="Schluter A."/>
            <person name="Konstantinidis K.T."/>
            <person name="Angelidaki I."/>
        </authorList>
    </citation>
    <scope>NUCLEOTIDE SEQUENCE [LARGE SCALE GENOMIC DNA]</scope>
    <source>
        <strain evidence="2">AS27yjCOA_157</strain>
    </source>
</reference>
<gene>
    <name evidence="2" type="ORF">GX426_02115</name>
</gene>
<feature type="region of interest" description="Disordered" evidence="1">
    <location>
        <begin position="1"/>
        <end position="46"/>
    </location>
</feature>
<dbReference type="Proteomes" id="UP000544742">
    <property type="component" value="Unassembled WGS sequence"/>
</dbReference>
<evidence type="ECO:0000313" key="3">
    <source>
        <dbReference type="Proteomes" id="UP000544742"/>
    </source>
</evidence>
<evidence type="ECO:0000313" key="2">
    <source>
        <dbReference type="EMBL" id="NLJ21893.1"/>
    </source>
</evidence>
<evidence type="ECO:0000256" key="1">
    <source>
        <dbReference type="SAM" id="MobiDB-lite"/>
    </source>
</evidence>
<dbReference type="EMBL" id="JAAYUN010000040">
    <property type="protein sequence ID" value="NLJ21893.1"/>
    <property type="molecule type" value="Genomic_DNA"/>
</dbReference>
<protein>
    <submittedName>
        <fullName evidence="2">Uncharacterized protein</fullName>
    </submittedName>
</protein>
<name>A0A7K4AFX8_METSH</name>
<accession>A0A7K4AFX8</accession>